<dbReference type="RefSeq" id="WP_349763036.1">
    <property type="nucleotide sequence ID" value="NZ_JBEGCJ010000007.1"/>
</dbReference>
<proteinExistence type="predicted"/>
<sequence length="101" mass="11065">MGKITRRGLAKPDDPIFSTGPEISSNHAPTVDRDPEAVKAERDLFSRLGKVKQPPMDNFTDSTGKSGSGDSPPRDLVELVARRHGVSRKEAQEMIDESGEY</sequence>
<name>A0ABV1NI68_9GAMM</name>
<comment type="caution">
    <text evidence="2">The sequence shown here is derived from an EMBL/GenBank/DDBJ whole genome shotgun (WGS) entry which is preliminary data.</text>
</comment>
<feature type="region of interest" description="Disordered" evidence="1">
    <location>
        <begin position="1"/>
        <end position="76"/>
    </location>
</feature>
<reference evidence="2 3" key="1">
    <citation type="submission" date="2024-05" db="EMBL/GenBank/DDBJ databases">
        <title>Halomonas sp. SSM6 16S ribosomal RNA gene Genome sequencing and assembly.</title>
        <authorList>
            <person name="Yook S."/>
        </authorList>
    </citation>
    <scope>NUCLEOTIDE SEQUENCE [LARGE SCALE GENOMIC DNA]</scope>
    <source>
        <strain evidence="2 3">SSM6</strain>
    </source>
</reference>
<keyword evidence="3" id="KW-1185">Reference proteome</keyword>
<evidence type="ECO:0000313" key="2">
    <source>
        <dbReference type="EMBL" id="MEQ6918751.1"/>
    </source>
</evidence>
<dbReference type="Proteomes" id="UP001442468">
    <property type="component" value="Unassembled WGS sequence"/>
</dbReference>
<evidence type="ECO:0000256" key="1">
    <source>
        <dbReference type="SAM" id="MobiDB-lite"/>
    </source>
</evidence>
<feature type="compositionally biased region" description="Basic and acidic residues" evidence="1">
    <location>
        <begin position="30"/>
        <end position="45"/>
    </location>
</feature>
<dbReference type="EMBL" id="JBEGCJ010000007">
    <property type="protein sequence ID" value="MEQ6918751.1"/>
    <property type="molecule type" value="Genomic_DNA"/>
</dbReference>
<accession>A0ABV1NI68</accession>
<gene>
    <name evidence="2" type="ORF">ABE960_14625</name>
</gene>
<protein>
    <submittedName>
        <fullName evidence="2">Uncharacterized protein</fullName>
    </submittedName>
</protein>
<feature type="compositionally biased region" description="Low complexity" evidence="1">
    <location>
        <begin position="60"/>
        <end position="71"/>
    </location>
</feature>
<evidence type="ECO:0000313" key="3">
    <source>
        <dbReference type="Proteomes" id="UP001442468"/>
    </source>
</evidence>
<organism evidence="2 3">
    <name type="scientific">Halomonas aquatica</name>
    <dbReference type="NCBI Taxonomy" id="3151123"/>
    <lineage>
        <taxon>Bacteria</taxon>
        <taxon>Pseudomonadati</taxon>
        <taxon>Pseudomonadota</taxon>
        <taxon>Gammaproteobacteria</taxon>
        <taxon>Oceanospirillales</taxon>
        <taxon>Halomonadaceae</taxon>
        <taxon>Halomonas</taxon>
    </lineage>
</organism>